<evidence type="ECO:0000313" key="2">
    <source>
        <dbReference type="Proteomes" id="UP000504640"/>
    </source>
</evidence>
<evidence type="ECO:0000256" key="1">
    <source>
        <dbReference type="SAM" id="MobiDB-lite"/>
    </source>
</evidence>
<accession>A0A6J3G873</accession>
<reference evidence="3" key="1">
    <citation type="submission" date="2025-08" db="UniProtKB">
        <authorList>
            <consortium name="RefSeq"/>
        </authorList>
    </citation>
    <scope>IDENTIFICATION</scope>
    <source>
        <tissue evidence="3">Blood</tissue>
    </source>
</reference>
<protein>
    <submittedName>
        <fullName evidence="3">Uncharacterized protein LOC116536525 isoform X1</fullName>
    </submittedName>
</protein>
<dbReference type="GeneID" id="116536525"/>
<feature type="compositionally biased region" description="Pro residues" evidence="1">
    <location>
        <begin position="208"/>
        <end position="218"/>
    </location>
</feature>
<dbReference type="PANTHER" id="PTHR37860:SF2">
    <property type="entry name" value="VITELLOGENIN DOMAIN-CONTAINING PROTEIN"/>
    <property type="match status" value="1"/>
</dbReference>
<dbReference type="AlphaFoldDB" id="A0A6J3G873"/>
<feature type="region of interest" description="Disordered" evidence="1">
    <location>
        <begin position="194"/>
        <end position="218"/>
    </location>
</feature>
<keyword evidence="2" id="KW-1185">Reference proteome</keyword>
<sequence>MTLSSLSPGCGSALLTTPSCPQAYRPYNSSLPGESCLDLQLPLAMKRRDIPRIEQASEDGVSISCDVPTSLCSLTLGLWHHGISAGLLSTTDNEAGNDLMLLDGSVAHILEELSLAWQLSRCACPSSLWLRLFRAARCRDEGEAGGLLALQRSLQAQGWGESPAETNACGGATWSSGGPESCTCPARWMVTVGPPRRLSRPAQDRAPPAWPSRTPTPA</sequence>
<dbReference type="Proteomes" id="UP000504640">
    <property type="component" value="Unplaced"/>
</dbReference>
<dbReference type="RefSeq" id="XP_032114194.1">
    <property type="nucleotide sequence ID" value="XM_032258303.1"/>
</dbReference>
<dbReference type="PANTHER" id="PTHR37860">
    <property type="entry name" value="AGAP008810-PA"/>
    <property type="match status" value="1"/>
</dbReference>
<evidence type="ECO:0000313" key="3">
    <source>
        <dbReference type="RefSeq" id="XP_032114194.1"/>
    </source>
</evidence>
<name>A0A6J3G873_SAPAP</name>
<gene>
    <name evidence="3" type="primary">LOC116536525</name>
</gene>
<organism evidence="2 3">
    <name type="scientific">Sapajus apella</name>
    <name type="common">Brown-capped capuchin</name>
    <name type="synonym">Cebus apella</name>
    <dbReference type="NCBI Taxonomy" id="9515"/>
    <lineage>
        <taxon>Eukaryota</taxon>
        <taxon>Metazoa</taxon>
        <taxon>Chordata</taxon>
        <taxon>Craniata</taxon>
        <taxon>Vertebrata</taxon>
        <taxon>Euteleostomi</taxon>
        <taxon>Mammalia</taxon>
        <taxon>Eutheria</taxon>
        <taxon>Euarchontoglires</taxon>
        <taxon>Primates</taxon>
        <taxon>Haplorrhini</taxon>
        <taxon>Platyrrhini</taxon>
        <taxon>Cebidae</taxon>
        <taxon>Cebinae</taxon>
        <taxon>Sapajus</taxon>
    </lineage>
</organism>
<proteinExistence type="predicted"/>